<dbReference type="Gene3D" id="3.30.450.20">
    <property type="entry name" value="PAS domain"/>
    <property type="match status" value="1"/>
</dbReference>
<reference evidence="2 3" key="1">
    <citation type="submission" date="2017-08" db="EMBL/GenBank/DDBJ databases">
        <title>The whole genome shortgun sequences of strain Leeuwenhoekiella nanhaiensis G18 from the South China Sea.</title>
        <authorList>
            <person name="Liu Q."/>
        </authorList>
    </citation>
    <scope>NUCLEOTIDE SEQUENCE [LARGE SCALE GENOMIC DNA]</scope>
    <source>
        <strain evidence="2 3">G18</strain>
    </source>
</reference>
<name>A0A2G1VNU6_9FLAO</name>
<dbReference type="InterPro" id="IPR029016">
    <property type="entry name" value="GAF-like_dom_sf"/>
</dbReference>
<dbReference type="InterPro" id="IPR036097">
    <property type="entry name" value="HisK_dim/P_sf"/>
</dbReference>
<comment type="caution">
    <text evidence="2">The sequence shown here is derived from an EMBL/GenBank/DDBJ whole genome shotgun (WGS) entry which is preliminary data.</text>
</comment>
<protein>
    <recommendedName>
        <fullName evidence="1">GAF domain-containing protein</fullName>
    </recommendedName>
</protein>
<feature type="domain" description="GAF" evidence="1">
    <location>
        <begin position="37"/>
        <end position="148"/>
    </location>
</feature>
<evidence type="ECO:0000313" key="2">
    <source>
        <dbReference type="EMBL" id="PHQ28436.1"/>
    </source>
</evidence>
<dbReference type="InterPro" id="IPR003018">
    <property type="entry name" value="GAF"/>
</dbReference>
<dbReference type="RefSeq" id="WP_099647129.1">
    <property type="nucleotide sequence ID" value="NZ_KZ319296.1"/>
</dbReference>
<evidence type="ECO:0000259" key="1">
    <source>
        <dbReference type="Pfam" id="PF01590"/>
    </source>
</evidence>
<gene>
    <name evidence="2" type="ORF">CJ305_15095</name>
</gene>
<organism evidence="2 3">
    <name type="scientific">Leeuwenhoekiella nanhaiensis</name>
    <dbReference type="NCBI Taxonomy" id="1655491"/>
    <lineage>
        <taxon>Bacteria</taxon>
        <taxon>Pseudomonadati</taxon>
        <taxon>Bacteroidota</taxon>
        <taxon>Flavobacteriia</taxon>
        <taxon>Flavobacteriales</taxon>
        <taxon>Flavobacteriaceae</taxon>
        <taxon>Leeuwenhoekiella</taxon>
    </lineage>
</organism>
<dbReference type="InterPro" id="IPR035965">
    <property type="entry name" value="PAS-like_dom_sf"/>
</dbReference>
<dbReference type="SUPFAM" id="SSF47384">
    <property type="entry name" value="Homodimeric domain of signal transducing histidine kinase"/>
    <property type="match status" value="1"/>
</dbReference>
<accession>A0A2G1VNU6</accession>
<dbReference type="Gene3D" id="1.10.287.130">
    <property type="match status" value="1"/>
</dbReference>
<dbReference type="Proteomes" id="UP000229433">
    <property type="component" value="Unassembled WGS sequence"/>
</dbReference>
<dbReference type="AlphaFoldDB" id="A0A2G1VNU6"/>
<dbReference type="EMBL" id="NQXA01000014">
    <property type="protein sequence ID" value="PHQ28436.1"/>
    <property type="molecule type" value="Genomic_DNA"/>
</dbReference>
<dbReference type="PANTHER" id="PTHR43102">
    <property type="entry name" value="SLR1143 PROTEIN"/>
    <property type="match status" value="1"/>
</dbReference>
<evidence type="ECO:0000313" key="3">
    <source>
        <dbReference type="Proteomes" id="UP000229433"/>
    </source>
</evidence>
<dbReference type="SUPFAM" id="SSF55781">
    <property type="entry name" value="GAF domain-like"/>
    <property type="match status" value="1"/>
</dbReference>
<dbReference type="OrthoDB" id="9811889at2"/>
<dbReference type="Gene3D" id="3.30.450.40">
    <property type="match status" value="1"/>
</dbReference>
<sequence length="369" mass="42592">MLESLRLRELFDYKILDTPPEKELDDFVYLASVICEKPVGLISLVDKDRNWFKARYGTDLEQTDRLGSFCHHTFGNHDEVMVIRDAACDERFKCSPLVVEDPNIRFYAGAPLLSENGYVLGALCVIDTVPGDLAPEKVKALKLLADKAMDYLNTRKIILNQKRTIEESAQSLKDLTDEAPGVLLKFQLDRKDLQVNFVSKGVRQLGRGITPKKLLKNPISFLDNIYGADRKTVRRTLLKAAINQKPFVFEFRVEDPEKGLQWYFGKASRQKDRHGQKVWYGTIQNITQQLEYKKAMEQISFDISHILRSPVTNLLGLSNVIGMERENLTEEKLREYSDYIQTVSKELDLFTRNLNTIYEQKKNQLFKMN</sequence>
<dbReference type="Pfam" id="PF01590">
    <property type="entry name" value="GAF"/>
    <property type="match status" value="1"/>
</dbReference>
<dbReference type="GO" id="GO:0000155">
    <property type="term" value="F:phosphorelay sensor kinase activity"/>
    <property type="evidence" value="ECO:0007669"/>
    <property type="project" value="InterPro"/>
</dbReference>
<dbReference type="SUPFAM" id="SSF55785">
    <property type="entry name" value="PYP-like sensor domain (PAS domain)"/>
    <property type="match status" value="1"/>
</dbReference>
<keyword evidence="3" id="KW-1185">Reference proteome</keyword>
<proteinExistence type="predicted"/>
<dbReference type="PANTHER" id="PTHR43102:SF2">
    <property type="entry name" value="GAF DOMAIN-CONTAINING PROTEIN"/>
    <property type="match status" value="1"/>
</dbReference>